<dbReference type="RefSeq" id="WP_015817381.1">
    <property type="nucleotide sequence ID" value="NC_012997.1"/>
</dbReference>
<dbReference type="eggNOG" id="COG3182">
    <property type="taxonomic scope" value="Bacteria"/>
</dbReference>
<dbReference type="KEGG" id="ttu:TERTU_4030"/>
<evidence type="ECO:0000313" key="3">
    <source>
        <dbReference type="Proteomes" id="UP000009080"/>
    </source>
</evidence>
<evidence type="ECO:0000313" key="2">
    <source>
        <dbReference type="EMBL" id="ACR11269.1"/>
    </source>
</evidence>
<dbReference type="PANTHER" id="PTHR34219:SF5">
    <property type="entry name" value="BLR4505 PROTEIN"/>
    <property type="match status" value="1"/>
</dbReference>
<proteinExistence type="predicted"/>
<feature type="transmembrane region" description="Helical" evidence="1">
    <location>
        <begin position="12"/>
        <end position="32"/>
    </location>
</feature>
<protein>
    <submittedName>
        <fullName evidence="2">PepSY-associated TM helix domain protein</fullName>
    </submittedName>
</protein>
<dbReference type="AlphaFoldDB" id="C5BTV3"/>
<dbReference type="OrthoDB" id="7238323at2"/>
<dbReference type="EMBL" id="CP001614">
    <property type="protein sequence ID" value="ACR11269.1"/>
    <property type="molecule type" value="Genomic_DNA"/>
</dbReference>
<reference evidence="2 3" key="1">
    <citation type="journal article" date="2009" name="PLoS ONE">
        <title>The complete genome of Teredinibacter turnerae T7901: an intracellular endosymbiont of marine wood-boring bivalves (shipworms).</title>
        <authorList>
            <person name="Yang J.C."/>
            <person name="Madupu R."/>
            <person name="Durkin A.S."/>
            <person name="Ekborg N.A."/>
            <person name="Pedamallu C.S."/>
            <person name="Hostetler J.B."/>
            <person name="Radune D."/>
            <person name="Toms B.S."/>
            <person name="Henrissat B."/>
            <person name="Coutinho P.M."/>
            <person name="Schwarz S."/>
            <person name="Field L."/>
            <person name="Trindade-Silva A.E."/>
            <person name="Soares C.A.G."/>
            <person name="Elshahawi S."/>
            <person name="Hanora A."/>
            <person name="Schmidt E.W."/>
            <person name="Haygood M.G."/>
            <person name="Posfai J."/>
            <person name="Benner J."/>
            <person name="Madinger C."/>
            <person name="Nove J."/>
            <person name="Anton B."/>
            <person name="Chaudhary K."/>
            <person name="Foster J."/>
            <person name="Holman A."/>
            <person name="Kumar S."/>
            <person name="Lessard P.A."/>
            <person name="Luyten Y.A."/>
            <person name="Slatko B."/>
            <person name="Wood N."/>
            <person name="Wu B."/>
            <person name="Teplitski M."/>
            <person name="Mougous J.D."/>
            <person name="Ward N."/>
            <person name="Eisen J.A."/>
            <person name="Badger J.H."/>
            <person name="Distel D.L."/>
        </authorList>
    </citation>
    <scope>NUCLEOTIDE SEQUENCE [LARGE SCALE GENOMIC DNA]</scope>
    <source>
        <strain evidence="3">ATCC 39867 / T7901</strain>
    </source>
</reference>
<feature type="transmembrane region" description="Helical" evidence="1">
    <location>
        <begin position="206"/>
        <end position="229"/>
    </location>
</feature>
<gene>
    <name evidence="2" type="ordered locus">TERTU_4030</name>
</gene>
<feature type="transmembrane region" description="Helical" evidence="1">
    <location>
        <begin position="355"/>
        <end position="376"/>
    </location>
</feature>
<keyword evidence="1" id="KW-0812">Transmembrane</keyword>
<keyword evidence="3" id="KW-1185">Reference proteome</keyword>
<sequence>MRHLLTLLHRWFGLFTAVFLFVAGATGAIISWDHELDGALNPQMYHAKWQGEAQSPLVLADKFEAENPNLIVTFLPLELAAGDALNIFVKGRSEQADQNLTYNQVAIHPESGEVQAKRMWGDVSLSRENLLPFLYKLHYSMHLPDVGGIEAGILFMGIVSIVWILDSFVAIAISFPARRSWQKSFLFRWKSGGYKLNFDLHRSGGVWVWALLLIIAVTSVSMNLGFQVVRPVVNAISPLTPSPFETQTFNAYSTPALSRAEAVELARIEAPKHDITDPIGGLFYARDYNLYGIGFFTPGNSHGDGGLGNPWLYFDGNTGAYVGATIPGEGSAGDIFMQAQFPLHSGRILGVTGRVIMSFLGALIAMLSITGIVIWARKRKARAIRSKTA</sequence>
<feature type="transmembrane region" description="Helical" evidence="1">
    <location>
        <begin position="151"/>
        <end position="175"/>
    </location>
</feature>
<dbReference type="InterPro" id="IPR005625">
    <property type="entry name" value="PepSY-ass_TM"/>
</dbReference>
<dbReference type="Pfam" id="PF03929">
    <property type="entry name" value="PepSY_TM"/>
    <property type="match status" value="1"/>
</dbReference>
<keyword evidence="1" id="KW-0472">Membrane</keyword>
<name>C5BTV3_TERTT</name>
<keyword evidence="1" id="KW-1133">Transmembrane helix</keyword>
<accession>C5BTV3</accession>
<dbReference type="HOGENOM" id="CLU_031962_4_0_6"/>
<dbReference type="STRING" id="377629.TERTU_4030"/>
<evidence type="ECO:0000256" key="1">
    <source>
        <dbReference type="SAM" id="Phobius"/>
    </source>
</evidence>
<dbReference type="PANTHER" id="PTHR34219">
    <property type="entry name" value="IRON-REGULATED INNER MEMBRANE PROTEIN-RELATED"/>
    <property type="match status" value="1"/>
</dbReference>
<organism evidence="2 3">
    <name type="scientific">Teredinibacter turnerae (strain ATCC 39867 / T7901)</name>
    <dbReference type="NCBI Taxonomy" id="377629"/>
    <lineage>
        <taxon>Bacteria</taxon>
        <taxon>Pseudomonadati</taxon>
        <taxon>Pseudomonadota</taxon>
        <taxon>Gammaproteobacteria</taxon>
        <taxon>Cellvibrionales</taxon>
        <taxon>Cellvibrionaceae</taxon>
        <taxon>Teredinibacter</taxon>
    </lineage>
</organism>
<dbReference type="Proteomes" id="UP000009080">
    <property type="component" value="Chromosome"/>
</dbReference>